<proteinExistence type="predicted"/>
<gene>
    <name evidence="1" type="ORF">SAMN04487977_104272</name>
</gene>
<sequence>MTLKFISSDDKESVECKDLCYGEIMVLLCRILCDDNWKYQIIPDKEENA</sequence>
<dbReference type="AlphaFoldDB" id="A0A1H9G4T3"/>
<dbReference type="Proteomes" id="UP000182360">
    <property type="component" value="Unassembled WGS sequence"/>
</dbReference>
<evidence type="ECO:0000313" key="2">
    <source>
        <dbReference type="Proteomes" id="UP000182360"/>
    </source>
</evidence>
<organism evidence="1 2">
    <name type="scientific">Treponema bryantii</name>
    <dbReference type="NCBI Taxonomy" id="163"/>
    <lineage>
        <taxon>Bacteria</taxon>
        <taxon>Pseudomonadati</taxon>
        <taxon>Spirochaetota</taxon>
        <taxon>Spirochaetia</taxon>
        <taxon>Spirochaetales</taxon>
        <taxon>Treponemataceae</taxon>
        <taxon>Treponema</taxon>
    </lineage>
</organism>
<name>A0A1H9G4T3_9SPIR</name>
<dbReference type="RefSeq" id="WP_177177739.1">
    <property type="nucleotide sequence ID" value="NZ_FOFU01000004.1"/>
</dbReference>
<protein>
    <submittedName>
        <fullName evidence="1">Uncharacterized protein</fullName>
    </submittedName>
</protein>
<keyword evidence="2" id="KW-1185">Reference proteome</keyword>
<evidence type="ECO:0000313" key="1">
    <source>
        <dbReference type="EMBL" id="SEQ44768.1"/>
    </source>
</evidence>
<dbReference type="EMBL" id="FOFU01000004">
    <property type="protein sequence ID" value="SEQ44768.1"/>
    <property type="molecule type" value="Genomic_DNA"/>
</dbReference>
<reference evidence="1 2" key="1">
    <citation type="submission" date="2016-10" db="EMBL/GenBank/DDBJ databases">
        <authorList>
            <person name="de Groot N.N."/>
        </authorList>
    </citation>
    <scope>NUCLEOTIDE SEQUENCE [LARGE SCALE GENOMIC DNA]</scope>
    <source>
        <strain evidence="1 2">B25</strain>
    </source>
</reference>
<accession>A0A1H9G4T3</accession>